<keyword evidence="3" id="KW-1185">Reference proteome</keyword>
<dbReference type="RefSeq" id="WP_250198835.1">
    <property type="nucleotide sequence ID" value="NZ_CP097636.1"/>
</dbReference>
<dbReference type="NCBIfam" id="TIGR01709">
    <property type="entry name" value="typeII_sec_gspL"/>
    <property type="match status" value="1"/>
</dbReference>
<protein>
    <submittedName>
        <fullName evidence="2">Type II secretion system protein GspL</fullName>
    </submittedName>
</protein>
<reference evidence="2" key="1">
    <citation type="submission" date="2022-05" db="EMBL/GenBank/DDBJ databases">
        <title>An RpoN-dependent PEP-CTERM gene is involved in floc formation of an Aquincola tertiaricarbonis strain.</title>
        <authorList>
            <person name="Qiu D."/>
            <person name="Xia M."/>
        </authorList>
    </citation>
    <scope>NUCLEOTIDE SEQUENCE</scope>
    <source>
        <strain evidence="2">RN12</strain>
    </source>
</reference>
<dbReference type="EMBL" id="CP097636">
    <property type="protein sequence ID" value="URI10629.1"/>
    <property type="molecule type" value="Genomic_DNA"/>
</dbReference>
<evidence type="ECO:0000259" key="1">
    <source>
        <dbReference type="Pfam" id="PF05134"/>
    </source>
</evidence>
<feature type="domain" description="GspL cytoplasmic actin-ATPase-like" evidence="1">
    <location>
        <begin position="52"/>
        <end position="145"/>
    </location>
</feature>
<gene>
    <name evidence="2" type="primary">gspL</name>
    <name evidence="2" type="ORF">MW290_16685</name>
</gene>
<evidence type="ECO:0000313" key="3">
    <source>
        <dbReference type="Proteomes" id="UP001056201"/>
    </source>
</evidence>
<evidence type="ECO:0000313" key="2">
    <source>
        <dbReference type="EMBL" id="URI10629.1"/>
    </source>
</evidence>
<sequence length="413" mass="44291">MSILVVKIPPRERLMPGRGDPVERTASEYGYVLSSDGLAVGSAGRCAPALLPKADTVVAVLADTDVSWQRITLPRAPAQRLRAALVGVLEEALLEDAEALHLAVAPGAAAGQPAWIAATPRGWLAMHLAALETAGLSVERVLPSAWPDDAPLGHFSEPAGSDGEAPPLLTWADADGVLTVGLQGGLARQMLPQWLATAARWSATPTAAAAAEAWLGAPVQVLSDDERALQAVRSRWNLRQFDLAPRHRGMQAVREAWRRFMTPAFRPARWGLVALVVVQIVGLNLWAWHERGEIDSRKLAMQQVLREAHPQVRAVLDAPLQMSRETELLRVAAGKPGDTDLEGLLSVAASAWPQGAAPAASLRFEPGRLSFTALDWGPQQIEEFRGQLRPAGWQVEEANGTLTLSRAPAGRTS</sequence>
<dbReference type="InterPro" id="IPR024230">
    <property type="entry name" value="GspL_cyto_dom"/>
</dbReference>
<dbReference type="Gene3D" id="3.30.420.380">
    <property type="match status" value="1"/>
</dbReference>
<dbReference type="InterPro" id="IPR007812">
    <property type="entry name" value="T2SS_protein-GspL"/>
</dbReference>
<dbReference type="InterPro" id="IPR043129">
    <property type="entry name" value="ATPase_NBD"/>
</dbReference>
<proteinExistence type="predicted"/>
<dbReference type="Proteomes" id="UP001056201">
    <property type="component" value="Chromosome 2"/>
</dbReference>
<accession>A0ABY4SDR6</accession>
<name>A0ABY4SDR6_AQUTE</name>
<dbReference type="Pfam" id="PF05134">
    <property type="entry name" value="T2SSL"/>
    <property type="match status" value="1"/>
</dbReference>
<dbReference type="SUPFAM" id="SSF53067">
    <property type="entry name" value="Actin-like ATPase domain"/>
    <property type="match status" value="1"/>
</dbReference>
<organism evidence="2 3">
    <name type="scientific">Aquincola tertiaricarbonis</name>
    <dbReference type="NCBI Taxonomy" id="391953"/>
    <lineage>
        <taxon>Bacteria</taxon>
        <taxon>Pseudomonadati</taxon>
        <taxon>Pseudomonadota</taxon>
        <taxon>Betaproteobacteria</taxon>
        <taxon>Burkholderiales</taxon>
        <taxon>Sphaerotilaceae</taxon>
        <taxon>Aquincola</taxon>
    </lineage>
</organism>